<feature type="transmembrane region" description="Helical" evidence="1">
    <location>
        <begin position="66"/>
        <end position="91"/>
    </location>
</feature>
<feature type="transmembrane region" description="Helical" evidence="1">
    <location>
        <begin position="103"/>
        <end position="125"/>
    </location>
</feature>
<dbReference type="Proteomes" id="UP000016927">
    <property type="component" value="Unassembled WGS sequence"/>
</dbReference>
<evidence type="ECO:0000313" key="3">
    <source>
        <dbReference type="Proteomes" id="UP000016927"/>
    </source>
</evidence>
<sequence length="126" mass="15283">MRLCNKNDNRNKMVPYVFMQIKSSIYAFMQKMIIYAYVKTISDVKNQDFISDQKVILKTLKIRNHFLDYATVPHFLSNFVLTTSNILFYIFNIPLLSLYSFHFYLTNYHLIFLICIFNFYLYHLLF</sequence>
<keyword evidence="3" id="KW-1185">Reference proteome</keyword>
<dbReference type="EMBL" id="KB909833">
    <property type="protein sequence ID" value="EOB11717.1"/>
    <property type="molecule type" value="Genomic_DNA"/>
</dbReference>
<keyword evidence="1" id="KW-0472">Membrane</keyword>
<organism evidence="2 3">
    <name type="scientific">Nosema bombycis (strain CQ1 / CVCC 102059)</name>
    <name type="common">Microsporidian parasite</name>
    <name type="synonym">Pebrine of silkworm</name>
    <dbReference type="NCBI Taxonomy" id="578461"/>
    <lineage>
        <taxon>Eukaryota</taxon>
        <taxon>Fungi</taxon>
        <taxon>Fungi incertae sedis</taxon>
        <taxon>Microsporidia</taxon>
        <taxon>Nosematidae</taxon>
        <taxon>Nosema</taxon>
    </lineage>
</organism>
<keyword evidence="1" id="KW-1133">Transmembrane helix</keyword>
<keyword evidence="1" id="KW-0812">Transmembrane</keyword>
<evidence type="ECO:0000256" key="1">
    <source>
        <dbReference type="SAM" id="Phobius"/>
    </source>
</evidence>
<accession>R0KNH6</accession>
<dbReference type="AlphaFoldDB" id="R0KNH6"/>
<protein>
    <submittedName>
        <fullName evidence="2">Uncharacterized protein</fullName>
    </submittedName>
</protein>
<name>R0KNH6_NOSB1</name>
<dbReference type="HOGENOM" id="CLU_1982203_0_0_1"/>
<dbReference type="VEuPathDB" id="MicrosporidiaDB:NBO_926g0002"/>
<evidence type="ECO:0000313" key="2">
    <source>
        <dbReference type="EMBL" id="EOB11717.1"/>
    </source>
</evidence>
<reference evidence="2 3" key="1">
    <citation type="journal article" date="2013" name="BMC Genomics">
        <title>Comparative genomics of parasitic silkworm microsporidia reveal an association between genome expansion and host adaptation.</title>
        <authorList>
            <person name="Pan G."/>
            <person name="Xu J."/>
            <person name="Li T."/>
            <person name="Xia Q."/>
            <person name="Liu S.L."/>
            <person name="Zhang G."/>
            <person name="Li S."/>
            <person name="Li C."/>
            <person name="Liu H."/>
            <person name="Yang L."/>
            <person name="Liu T."/>
            <person name="Zhang X."/>
            <person name="Wu Z."/>
            <person name="Fan W."/>
            <person name="Dang X."/>
            <person name="Xiang H."/>
            <person name="Tao M."/>
            <person name="Li Y."/>
            <person name="Hu J."/>
            <person name="Li Z."/>
            <person name="Lin L."/>
            <person name="Luo J."/>
            <person name="Geng L."/>
            <person name="Wang L."/>
            <person name="Long M."/>
            <person name="Wan Y."/>
            <person name="He N."/>
            <person name="Zhang Z."/>
            <person name="Lu C."/>
            <person name="Keeling P.J."/>
            <person name="Wang J."/>
            <person name="Xiang Z."/>
            <person name="Zhou Z."/>
        </authorList>
    </citation>
    <scope>NUCLEOTIDE SEQUENCE [LARGE SCALE GENOMIC DNA]</scope>
    <source>
        <strain evidence="3">CQ1 / CVCC 102059</strain>
    </source>
</reference>
<gene>
    <name evidence="2" type="ORF">NBO_926g0002</name>
</gene>
<proteinExistence type="predicted"/>